<dbReference type="InterPro" id="IPR042070">
    <property type="entry name" value="PucR_C-HTH_sf"/>
</dbReference>
<dbReference type="EMBL" id="JBHTBE010000003">
    <property type="protein sequence ID" value="MFC7269820.1"/>
    <property type="molecule type" value="Genomic_DNA"/>
</dbReference>
<sequence>MDAVAETPTLRSLLRRTDLSLTLAGDERALEAGALDRPIRWVHSTDLADPTPFLAEGMALLTTGRQFLEGGEGAAFASDYVQRLVRRGLVALGFGTEVVRDGIPPALIAACAAQRLPLFEVPYRTPFIAVARANAEAIAARAYARRTWSLAAQRAISLAALRPDGLGATVAELARQLDTWVGLYDASGALSREHPRRARGAAGAGLHEQVAAVLRRGALAATSLRVGDDVFTVQTLGRGGHLRGALAVRSGELDQEARGVFNAVAAMTGLALEQNEGIRRERGLVRAAVLSSLLTDDAGLARGIAHDLWGALPPEPLVVAVADTQTDATAEWLEARSVDLGGALFFGRDGASTVIAVPASETAVLDEFAAAFDLQLGASAPVEYSGFSTGRAQAITAQHRGGGQVAHFGSLAGSSVLTALDTEAARALATAFLAPLRAHDAAHGSALITTVRTWLAEDARIDAAADALGMHRHTVRARLAQAEALLEVDLSSFPVRAELWAALVAAKV</sequence>
<dbReference type="PANTHER" id="PTHR33744:SF1">
    <property type="entry name" value="DNA-BINDING TRANSCRIPTIONAL ACTIVATOR ADER"/>
    <property type="match status" value="1"/>
</dbReference>
<dbReference type="InterPro" id="IPR025736">
    <property type="entry name" value="PucR_C-HTH_dom"/>
</dbReference>
<comment type="caution">
    <text evidence="3">The sequence shown here is derived from an EMBL/GenBank/DDBJ whole genome shotgun (WGS) entry which is preliminary data.</text>
</comment>
<evidence type="ECO:0000259" key="1">
    <source>
        <dbReference type="Pfam" id="PF07905"/>
    </source>
</evidence>
<name>A0ABW2HFA7_9MICO</name>
<gene>
    <name evidence="3" type="ORF">ACFQRL_12685</name>
</gene>
<evidence type="ECO:0000259" key="2">
    <source>
        <dbReference type="Pfam" id="PF13556"/>
    </source>
</evidence>
<dbReference type="PANTHER" id="PTHR33744">
    <property type="entry name" value="CARBOHYDRATE DIACID REGULATOR"/>
    <property type="match status" value="1"/>
</dbReference>
<organism evidence="3 4">
    <name type="scientific">Microbacterium fluvii</name>
    <dbReference type="NCBI Taxonomy" id="415215"/>
    <lineage>
        <taxon>Bacteria</taxon>
        <taxon>Bacillati</taxon>
        <taxon>Actinomycetota</taxon>
        <taxon>Actinomycetes</taxon>
        <taxon>Micrococcales</taxon>
        <taxon>Microbacteriaceae</taxon>
        <taxon>Microbacterium</taxon>
    </lineage>
</organism>
<reference evidence="4" key="1">
    <citation type="journal article" date="2019" name="Int. J. Syst. Evol. Microbiol.">
        <title>The Global Catalogue of Microorganisms (GCM) 10K type strain sequencing project: providing services to taxonomists for standard genome sequencing and annotation.</title>
        <authorList>
            <consortium name="The Broad Institute Genomics Platform"/>
            <consortium name="The Broad Institute Genome Sequencing Center for Infectious Disease"/>
            <person name="Wu L."/>
            <person name="Ma J."/>
        </authorList>
    </citation>
    <scope>NUCLEOTIDE SEQUENCE [LARGE SCALE GENOMIC DNA]</scope>
    <source>
        <strain evidence="4">CGMCC 1.15772</strain>
    </source>
</reference>
<protein>
    <submittedName>
        <fullName evidence="3">PucR family transcriptional regulator</fullName>
    </submittedName>
</protein>
<evidence type="ECO:0000313" key="4">
    <source>
        <dbReference type="Proteomes" id="UP001596507"/>
    </source>
</evidence>
<dbReference type="Gene3D" id="1.10.10.2840">
    <property type="entry name" value="PucR C-terminal helix-turn-helix domain"/>
    <property type="match status" value="1"/>
</dbReference>
<dbReference type="Pfam" id="PF13556">
    <property type="entry name" value="HTH_30"/>
    <property type="match status" value="1"/>
</dbReference>
<dbReference type="InterPro" id="IPR012914">
    <property type="entry name" value="PucR_dom"/>
</dbReference>
<feature type="domain" description="PucR C-terminal helix-turn-helix" evidence="2">
    <location>
        <begin position="447"/>
        <end position="504"/>
    </location>
</feature>
<evidence type="ECO:0000313" key="3">
    <source>
        <dbReference type="EMBL" id="MFC7269820.1"/>
    </source>
</evidence>
<keyword evidence="4" id="KW-1185">Reference proteome</keyword>
<dbReference type="Pfam" id="PF07905">
    <property type="entry name" value="PucR"/>
    <property type="match status" value="1"/>
</dbReference>
<dbReference type="InterPro" id="IPR051448">
    <property type="entry name" value="CdaR-like_regulators"/>
</dbReference>
<proteinExistence type="predicted"/>
<dbReference type="Proteomes" id="UP001596507">
    <property type="component" value="Unassembled WGS sequence"/>
</dbReference>
<feature type="domain" description="Purine catabolism PurC-like" evidence="1">
    <location>
        <begin position="32"/>
        <end position="138"/>
    </location>
</feature>
<accession>A0ABW2HFA7</accession>
<dbReference type="RefSeq" id="WP_262874740.1">
    <property type="nucleotide sequence ID" value="NZ_BAABKW010000001.1"/>
</dbReference>